<dbReference type="EMBL" id="FMYP01000060">
    <property type="protein sequence ID" value="SDC90701.1"/>
    <property type="molecule type" value="Genomic_DNA"/>
</dbReference>
<keyword evidence="4" id="KW-1185">Reference proteome</keyword>
<dbReference type="OrthoDB" id="9794403at2"/>
<dbReference type="RefSeq" id="WP_092439960.1">
    <property type="nucleotide sequence ID" value="NZ_FMYP01000060.1"/>
</dbReference>
<feature type="region of interest" description="Disordered" evidence="1">
    <location>
        <begin position="99"/>
        <end position="125"/>
    </location>
</feature>
<dbReference type="InterPro" id="IPR002686">
    <property type="entry name" value="Transposase_17"/>
</dbReference>
<evidence type="ECO:0000313" key="4">
    <source>
        <dbReference type="Proteomes" id="UP000199452"/>
    </source>
</evidence>
<protein>
    <submittedName>
        <fullName evidence="3">REP element-mobilizing transposase RayT</fullName>
    </submittedName>
</protein>
<name>A0A1G6QEV0_9BACT</name>
<evidence type="ECO:0000259" key="2">
    <source>
        <dbReference type="SMART" id="SM01321"/>
    </source>
</evidence>
<dbReference type="PANTHER" id="PTHR36966:SF1">
    <property type="entry name" value="REP-ASSOCIATED TYROSINE TRANSPOSASE"/>
    <property type="match status" value="1"/>
</dbReference>
<dbReference type="STRING" id="1640674.SAMN05216323_106031"/>
<dbReference type="InterPro" id="IPR036515">
    <property type="entry name" value="Transposase_17_sf"/>
</dbReference>
<reference evidence="3 4" key="1">
    <citation type="submission" date="2016-09" db="EMBL/GenBank/DDBJ databases">
        <authorList>
            <person name="Capua I."/>
            <person name="De Benedictis P."/>
            <person name="Joannis T."/>
            <person name="Lombin L.H."/>
            <person name="Cattoli G."/>
        </authorList>
    </citation>
    <scope>NUCLEOTIDE SEQUENCE [LARGE SCALE GENOMIC DNA]</scope>
    <source>
        <strain evidence="3 4">A7P-90m</strain>
    </source>
</reference>
<feature type="compositionally biased region" description="Low complexity" evidence="1">
    <location>
        <begin position="113"/>
        <end position="122"/>
    </location>
</feature>
<gene>
    <name evidence="3" type="ORF">SAMN05216323_106031</name>
</gene>
<dbReference type="PANTHER" id="PTHR36966">
    <property type="entry name" value="REP-ASSOCIATED TYROSINE TRANSPOSASE"/>
    <property type="match status" value="1"/>
</dbReference>
<proteinExistence type="predicted"/>
<accession>A0A1G6QEV0</accession>
<feature type="domain" description="Transposase IS200-like" evidence="2">
    <location>
        <begin position="22"/>
        <end position="179"/>
    </location>
</feature>
<dbReference type="AlphaFoldDB" id="A0A1G6QEV0"/>
<sequence>MTDLFRNRYRIPSAQAAWWDYANNGAYFITICTHDRVHLFGRITNGIMNLSDIGMVAHQCWMDIPAHFPFVELGAFVVMPNHVHGIIIIDNQDNQIETQNFASPQNPSPQNPSPQNQKSQNKFGSQSKNLASIIRGYKTGVTKYATMNNIPFKWQSLYHDHIIRNDGEYLRISEYIVNNPAKWEQDMFNKKDGKGLF</sequence>
<dbReference type="Gene3D" id="3.30.70.1290">
    <property type="entry name" value="Transposase IS200-like"/>
    <property type="match status" value="1"/>
</dbReference>
<dbReference type="Proteomes" id="UP000199452">
    <property type="component" value="Unassembled WGS sequence"/>
</dbReference>
<dbReference type="SUPFAM" id="SSF143422">
    <property type="entry name" value="Transposase IS200-like"/>
    <property type="match status" value="1"/>
</dbReference>
<dbReference type="GO" id="GO:0043565">
    <property type="term" value="F:sequence-specific DNA binding"/>
    <property type="evidence" value="ECO:0007669"/>
    <property type="project" value="TreeGrafter"/>
</dbReference>
<dbReference type="GO" id="GO:0004803">
    <property type="term" value="F:transposase activity"/>
    <property type="evidence" value="ECO:0007669"/>
    <property type="project" value="InterPro"/>
</dbReference>
<dbReference type="SMART" id="SM01321">
    <property type="entry name" value="Y1_Tnp"/>
    <property type="match status" value="1"/>
</dbReference>
<dbReference type="InterPro" id="IPR052715">
    <property type="entry name" value="RAYT_transposase"/>
</dbReference>
<evidence type="ECO:0000256" key="1">
    <source>
        <dbReference type="SAM" id="MobiDB-lite"/>
    </source>
</evidence>
<evidence type="ECO:0000313" key="3">
    <source>
        <dbReference type="EMBL" id="SDC90701.1"/>
    </source>
</evidence>
<organism evidence="3 4">
    <name type="scientific">Williamwhitmania taraxaci</name>
    <dbReference type="NCBI Taxonomy" id="1640674"/>
    <lineage>
        <taxon>Bacteria</taxon>
        <taxon>Pseudomonadati</taxon>
        <taxon>Bacteroidota</taxon>
        <taxon>Bacteroidia</taxon>
        <taxon>Bacteroidales</taxon>
        <taxon>Williamwhitmaniaceae</taxon>
        <taxon>Williamwhitmania</taxon>
    </lineage>
</organism>
<dbReference type="GO" id="GO:0006313">
    <property type="term" value="P:DNA transposition"/>
    <property type="evidence" value="ECO:0007669"/>
    <property type="project" value="InterPro"/>
</dbReference>